<gene>
    <name evidence="1" type="ORF">GMARGA_LOCUS8977</name>
</gene>
<proteinExistence type="predicted"/>
<dbReference type="SUPFAM" id="SSF81901">
    <property type="entry name" value="HCP-like"/>
    <property type="match status" value="1"/>
</dbReference>
<evidence type="ECO:0000313" key="2">
    <source>
        <dbReference type="Proteomes" id="UP000789901"/>
    </source>
</evidence>
<accession>A0ABN7UP22</accession>
<organism evidence="1 2">
    <name type="scientific">Gigaspora margarita</name>
    <dbReference type="NCBI Taxonomy" id="4874"/>
    <lineage>
        <taxon>Eukaryota</taxon>
        <taxon>Fungi</taxon>
        <taxon>Fungi incertae sedis</taxon>
        <taxon>Mucoromycota</taxon>
        <taxon>Glomeromycotina</taxon>
        <taxon>Glomeromycetes</taxon>
        <taxon>Diversisporales</taxon>
        <taxon>Gigasporaceae</taxon>
        <taxon>Gigaspora</taxon>
    </lineage>
</organism>
<name>A0ABN7UP22_GIGMA</name>
<keyword evidence="2" id="KW-1185">Reference proteome</keyword>
<sequence length="390" mass="45776">MDDQMNYFNIDNNYIKPLNDSFKYANTRLSKNSWKIISREYNKTMVLTKVELYQKYTLKDFINDVTIIHGKREVGIIGTPKKYIKIYTECWQHDSNLRPTIQKVFKELNNISGHKDEEIFTEHDQRNELKEKMISKRQGLNTEIPELLYYINTHNDLTNELKIITTVIKILSEKLLFGDQVNKQNSESPLYCSITINVQDNINDNHQFLYNLNQLFIYQFNKQGVSTYSNPKEVFNQICYYEFKNYFTSIIGFFYEYGIGTSVNHKKALNMYRQAAENDGLTFIDPLNKQGHLLTEKLFKKNQIIGLISLGTFYLYEKAGLIDDKQKAFQLFLESVAKGSKLGKCYVGDCYYYGHGLKCGIKSLEMKEILYKELFTDKNELDFTTIIVQI</sequence>
<dbReference type="Proteomes" id="UP000789901">
    <property type="component" value="Unassembled WGS sequence"/>
</dbReference>
<dbReference type="InterPro" id="IPR006597">
    <property type="entry name" value="Sel1-like"/>
</dbReference>
<evidence type="ECO:0000313" key="1">
    <source>
        <dbReference type="EMBL" id="CAG8643642.1"/>
    </source>
</evidence>
<dbReference type="SMART" id="SM00671">
    <property type="entry name" value="SEL1"/>
    <property type="match status" value="2"/>
</dbReference>
<dbReference type="InterPro" id="IPR011990">
    <property type="entry name" value="TPR-like_helical_dom_sf"/>
</dbReference>
<comment type="caution">
    <text evidence="1">The sequence shown here is derived from an EMBL/GenBank/DDBJ whole genome shotgun (WGS) entry which is preliminary data.</text>
</comment>
<reference evidence="1 2" key="1">
    <citation type="submission" date="2021-06" db="EMBL/GenBank/DDBJ databases">
        <authorList>
            <person name="Kallberg Y."/>
            <person name="Tangrot J."/>
            <person name="Rosling A."/>
        </authorList>
    </citation>
    <scope>NUCLEOTIDE SEQUENCE [LARGE SCALE GENOMIC DNA]</scope>
    <source>
        <strain evidence="1 2">120-4 pot B 10/14</strain>
    </source>
</reference>
<protein>
    <submittedName>
        <fullName evidence="1">17465_t:CDS:1</fullName>
    </submittedName>
</protein>
<dbReference type="Gene3D" id="1.25.40.10">
    <property type="entry name" value="Tetratricopeptide repeat domain"/>
    <property type="match status" value="1"/>
</dbReference>
<dbReference type="EMBL" id="CAJVQB010004723">
    <property type="protein sequence ID" value="CAG8643642.1"/>
    <property type="molecule type" value="Genomic_DNA"/>
</dbReference>